<protein>
    <submittedName>
        <fullName evidence="2">Uncharacterized protein</fullName>
    </submittedName>
</protein>
<proteinExistence type="predicted"/>
<dbReference type="EMBL" id="VFQX01000012">
    <property type="protein sequence ID" value="KAF0981871.1"/>
    <property type="molecule type" value="Genomic_DNA"/>
</dbReference>
<accession>A0A6A5C461</accession>
<name>A0A6A5C461_NAEFO</name>
<dbReference type="OMA" id="GSNHRYA"/>
<feature type="region of interest" description="Disordered" evidence="1">
    <location>
        <begin position="309"/>
        <end position="331"/>
    </location>
</feature>
<dbReference type="PANTHER" id="PTHR34776:SF1">
    <property type="entry name" value="F17F16.3 PROTEIN"/>
    <property type="match status" value="1"/>
</dbReference>
<dbReference type="VEuPathDB" id="AmoebaDB:NF0040730"/>
<keyword evidence="3" id="KW-1185">Reference proteome</keyword>
<dbReference type="GeneID" id="68118947"/>
<feature type="compositionally biased region" description="Polar residues" evidence="1">
    <location>
        <begin position="193"/>
        <end position="204"/>
    </location>
</feature>
<sequence>MSHSHAHSSSSSSSLQPATLKEFNNNVHVLERGHIFFFYRPKVMKEHVQEMNEVQKLLIVLKPHRIVSGGGHAQRLEEEPTRVLIVPKKTLPDMGEKRLAIVSQVDSDVDEIVKKSLSEEHYETFTRGERELGACRLLGEGLYELLEHRENHTHLSYVLEFPKTWEPNSVQAEFGIQREDTLILSAKNPQTYMASSGSSATEGPSVSSRSGGVSSSAFSKKGHKEIPQSVIDLFHGKTFTKINPPSLLSHEGLQLLLIGAVEYDERGVAIVEEDLKREHEKLEWEARVEESHLNPSNPPMSLLEKELHVKPSESEQNENVNMDVMETGEFQ</sequence>
<feature type="region of interest" description="Disordered" evidence="1">
    <location>
        <begin position="193"/>
        <end position="221"/>
    </location>
</feature>
<evidence type="ECO:0000313" key="2">
    <source>
        <dbReference type="EMBL" id="KAF0981871.1"/>
    </source>
</evidence>
<dbReference type="PANTHER" id="PTHR34776">
    <property type="entry name" value="F17F16.3 PROTEIN"/>
    <property type="match status" value="1"/>
</dbReference>
<dbReference type="OrthoDB" id="1028014at2759"/>
<gene>
    <name evidence="2" type="ORF">FDP41_011732</name>
</gene>
<dbReference type="AlphaFoldDB" id="A0A6A5C461"/>
<evidence type="ECO:0000256" key="1">
    <source>
        <dbReference type="SAM" id="MobiDB-lite"/>
    </source>
</evidence>
<dbReference type="VEuPathDB" id="AmoebaDB:NfTy_021240"/>
<reference evidence="2 3" key="1">
    <citation type="journal article" date="2019" name="Sci. Rep.">
        <title>Nanopore sequencing improves the draft genome of the human pathogenic amoeba Naegleria fowleri.</title>
        <authorList>
            <person name="Liechti N."/>
            <person name="Schurch N."/>
            <person name="Bruggmann R."/>
            <person name="Wittwer M."/>
        </authorList>
    </citation>
    <scope>NUCLEOTIDE SEQUENCE [LARGE SCALE GENOMIC DNA]</scope>
    <source>
        <strain evidence="2 3">ATCC 30894</strain>
    </source>
</reference>
<organism evidence="2 3">
    <name type="scientific">Naegleria fowleri</name>
    <name type="common">Brain eating amoeba</name>
    <dbReference type="NCBI Taxonomy" id="5763"/>
    <lineage>
        <taxon>Eukaryota</taxon>
        <taxon>Discoba</taxon>
        <taxon>Heterolobosea</taxon>
        <taxon>Tetramitia</taxon>
        <taxon>Eutetramitia</taxon>
        <taxon>Vahlkampfiidae</taxon>
        <taxon>Naegleria</taxon>
    </lineage>
</organism>
<dbReference type="VEuPathDB" id="AmoebaDB:FDP41_011732"/>
<dbReference type="RefSeq" id="XP_044566584.1">
    <property type="nucleotide sequence ID" value="XM_044702174.1"/>
</dbReference>
<dbReference type="Proteomes" id="UP000444721">
    <property type="component" value="Unassembled WGS sequence"/>
</dbReference>
<feature type="compositionally biased region" description="Low complexity" evidence="1">
    <location>
        <begin position="205"/>
        <end position="216"/>
    </location>
</feature>
<evidence type="ECO:0000313" key="3">
    <source>
        <dbReference type="Proteomes" id="UP000444721"/>
    </source>
</evidence>
<comment type="caution">
    <text evidence="2">The sequence shown here is derived from an EMBL/GenBank/DDBJ whole genome shotgun (WGS) entry which is preliminary data.</text>
</comment>